<dbReference type="InterPro" id="IPR036259">
    <property type="entry name" value="MFS_trans_sf"/>
</dbReference>
<dbReference type="GO" id="GO:0022857">
    <property type="term" value="F:transmembrane transporter activity"/>
    <property type="evidence" value="ECO:0007669"/>
    <property type="project" value="InterPro"/>
</dbReference>
<reference evidence="7 8" key="1">
    <citation type="submission" date="2013-08" db="EMBL/GenBank/DDBJ databases">
        <title>Biodegradation of aromatic compounds in biofilm forming Pseudomonas isolated from sewage sludge.</title>
        <authorList>
            <person name="Qureshi A."/>
            <person name="Ghosh S."/>
            <person name="Khardenavis A.A."/>
            <person name="Kapley A."/>
            <person name="Purohit H.J."/>
        </authorList>
    </citation>
    <scope>NUCLEOTIDE SEQUENCE [LARGE SCALE GENOMIC DNA]</scope>
    <source>
        <strain evidence="7 8">EGD-AQ6</strain>
    </source>
</reference>
<feature type="domain" description="Major facilitator superfamily (MFS) profile" evidence="5">
    <location>
        <begin position="9"/>
        <end position="391"/>
    </location>
</feature>
<accession>A0A1N7U4W7</accession>
<gene>
    <name evidence="7" type="ORF">O204_24635</name>
    <name evidence="6" type="ORF">PS417_10360</name>
</gene>
<feature type="transmembrane region" description="Helical" evidence="4">
    <location>
        <begin position="100"/>
        <end position="120"/>
    </location>
</feature>
<evidence type="ECO:0000256" key="1">
    <source>
        <dbReference type="ARBA" id="ARBA00022692"/>
    </source>
</evidence>
<dbReference type="InterPro" id="IPR052524">
    <property type="entry name" value="MFS_Cyanate_Porter"/>
</dbReference>
<reference evidence="6 9" key="2">
    <citation type="submission" date="2014-05" db="EMBL/GenBank/DDBJ databases">
        <title>Pseudomonas simiae WCS417.</title>
        <authorList>
            <person name="Berendsen R.L."/>
        </authorList>
    </citation>
    <scope>NUCLEOTIDE SEQUENCE [LARGE SCALE GENOMIC DNA]</scope>
    <source>
        <strain evidence="6 9">WCS417</strain>
    </source>
</reference>
<dbReference type="EMBL" id="AVQG01000014">
    <property type="protein sequence ID" value="ERH57776.1"/>
    <property type="molecule type" value="Genomic_DNA"/>
</dbReference>
<proteinExistence type="predicted"/>
<feature type="transmembrane region" description="Helical" evidence="4">
    <location>
        <begin position="245"/>
        <end position="268"/>
    </location>
</feature>
<dbReference type="SUPFAM" id="SSF103473">
    <property type="entry name" value="MFS general substrate transporter"/>
    <property type="match status" value="1"/>
</dbReference>
<dbReference type="PANTHER" id="PTHR23523:SF2">
    <property type="entry name" value="2-NITROIMIDAZOLE TRANSPORTER"/>
    <property type="match status" value="1"/>
</dbReference>
<dbReference type="AlphaFoldDB" id="U1TH30"/>
<feature type="transmembrane region" description="Helical" evidence="4">
    <location>
        <begin position="277"/>
        <end position="296"/>
    </location>
</feature>
<dbReference type="Proteomes" id="UP000027308">
    <property type="component" value="Chromosome"/>
</dbReference>
<organism evidence="7 8">
    <name type="scientific">Pseudomonas simiae</name>
    <dbReference type="NCBI Taxonomy" id="321846"/>
    <lineage>
        <taxon>Bacteria</taxon>
        <taxon>Pseudomonadati</taxon>
        <taxon>Pseudomonadota</taxon>
        <taxon>Gammaproteobacteria</taxon>
        <taxon>Pseudomonadales</taxon>
        <taxon>Pseudomonadaceae</taxon>
        <taxon>Pseudomonas</taxon>
    </lineage>
</organism>
<accession>U1TH30</accession>
<feature type="transmembrane region" description="Helical" evidence="4">
    <location>
        <begin position="77"/>
        <end position="94"/>
    </location>
</feature>
<feature type="transmembrane region" description="Helical" evidence="4">
    <location>
        <begin position="12"/>
        <end position="36"/>
    </location>
</feature>
<evidence type="ECO:0000259" key="5">
    <source>
        <dbReference type="PROSITE" id="PS50850"/>
    </source>
</evidence>
<dbReference type="PROSITE" id="PS50850">
    <property type="entry name" value="MFS"/>
    <property type="match status" value="1"/>
</dbReference>
<feature type="transmembrane region" description="Helical" evidence="4">
    <location>
        <begin position="302"/>
        <end position="322"/>
    </location>
</feature>
<feature type="transmembrane region" description="Helical" evidence="4">
    <location>
        <begin position="367"/>
        <end position="386"/>
    </location>
</feature>
<evidence type="ECO:0000313" key="7">
    <source>
        <dbReference type="EMBL" id="ERH57776.1"/>
    </source>
</evidence>
<dbReference type="Gene3D" id="1.20.1250.20">
    <property type="entry name" value="MFS general substrate transporter like domains"/>
    <property type="match status" value="1"/>
</dbReference>
<evidence type="ECO:0000313" key="9">
    <source>
        <dbReference type="Proteomes" id="UP000027308"/>
    </source>
</evidence>
<evidence type="ECO:0000313" key="8">
    <source>
        <dbReference type="Proteomes" id="UP000016504"/>
    </source>
</evidence>
<dbReference type="Proteomes" id="UP000016504">
    <property type="component" value="Unassembled WGS sequence"/>
</dbReference>
<feature type="transmembrane region" description="Helical" evidence="4">
    <location>
        <begin position="334"/>
        <end position="355"/>
    </location>
</feature>
<dbReference type="InterPro" id="IPR011701">
    <property type="entry name" value="MFS"/>
</dbReference>
<dbReference type="Pfam" id="PF07690">
    <property type="entry name" value="MFS_1"/>
    <property type="match status" value="1"/>
</dbReference>
<feature type="transmembrane region" description="Helical" evidence="4">
    <location>
        <begin position="132"/>
        <end position="153"/>
    </location>
</feature>
<dbReference type="InterPro" id="IPR020846">
    <property type="entry name" value="MFS_dom"/>
</dbReference>
<evidence type="ECO:0000256" key="2">
    <source>
        <dbReference type="ARBA" id="ARBA00022989"/>
    </source>
</evidence>
<feature type="transmembrane region" description="Helical" evidence="4">
    <location>
        <begin position="42"/>
        <end position="65"/>
    </location>
</feature>
<evidence type="ECO:0000313" key="6">
    <source>
        <dbReference type="EMBL" id="AIB35966.1"/>
    </source>
</evidence>
<name>U1TH30_9PSED</name>
<keyword evidence="2 4" id="KW-1133">Transmembrane helix</keyword>
<feature type="transmembrane region" description="Helical" evidence="4">
    <location>
        <begin position="212"/>
        <end position="233"/>
    </location>
</feature>
<protein>
    <submittedName>
        <fullName evidence="7">MFS transporter</fullName>
    </submittedName>
</protein>
<dbReference type="eggNOG" id="COG2807">
    <property type="taxonomic scope" value="Bacteria"/>
</dbReference>
<dbReference type="OrthoDB" id="5758872at2"/>
<feature type="transmembrane region" description="Helical" evidence="4">
    <location>
        <begin position="165"/>
        <end position="184"/>
    </location>
</feature>
<evidence type="ECO:0000256" key="3">
    <source>
        <dbReference type="ARBA" id="ARBA00023136"/>
    </source>
</evidence>
<dbReference type="EMBL" id="CP007637">
    <property type="protein sequence ID" value="AIB35966.1"/>
    <property type="molecule type" value="Genomic_DNA"/>
</dbReference>
<evidence type="ECO:0000256" key="4">
    <source>
        <dbReference type="SAM" id="Phobius"/>
    </source>
</evidence>
<sequence>MTSSDKHSLAAVIGLLVLSIALRPAIVSIGPILLLIQNHYGLSFTQAALLTSIPDVCMGVLALLAPGLSRRFGSHRCMIAALLLIGVACLLRAVSPNAAFLLLTTFVISVGIAIAGALMGGWIKTHFAHRPAFFMGIYAAGLSVGATLSALFTAPITELTHSWRVGAGLWSLLSVTAVISWVWMARRFTAGAPRLAPPPAQSIRLPWRTPQAWLVALYFGASQFVVYALFSWLAPASTETAVTHLSAGTLLGLFTAVFAVASVGAGLIRGKAHDRRGLLAACTLIALLGTAGMAFAPMAWPTLYVLLVAIGLGMSFTVGMTLPLDNASSPAQAGAWTVFMLFIGYLVAALGPLCFGTLRDHTGNYSLAYDMLFAVLVFMLCLTPVLKPARTDAPAPQAAEAVRT</sequence>
<dbReference type="PANTHER" id="PTHR23523">
    <property type="match status" value="1"/>
</dbReference>
<keyword evidence="3 4" id="KW-0472">Membrane</keyword>
<dbReference type="RefSeq" id="WP_010211365.1">
    <property type="nucleotide sequence ID" value="NZ_AVQG01000014.1"/>
</dbReference>
<keyword evidence="1 4" id="KW-0812">Transmembrane</keyword>
<dbReference type="PATRIC" id="fig|1390371.3.peg.2634"/>